<dbReference type="EMBL" id="VSSQ01002140">
    <property type="protein sequence ID" value="MPM13582.1"/>
    <property type="molecule type" value="Genomic_DNA"/>
</dbReference>
<organism evidence="1">
    <name type="scientific">bioreactor metagenome</name>
    <dbReference type="NCBI Taxonomy" id="1076179"/>
    <lineage>
        <taxon>unclassified sequences</taxon>
        <taxon>metagenomes</taxon>
        <taxon>ecological metagenomes</taxon>
    </lineage>
</organism>
<gene>
    <name evidence="1" type="ORF">SDC9_59939</name>
</gene>
<proteinExistence type="predicted"/>
<comment type="caution">
    <text evidence="1">The sequence shown here is derived from an EMBL/GenBank/DDBJ whole genome shotgun (WGS) entry which is preliminary data.</text>
</comment>
<dbReference type="AlphaFoldDB" id="A0A644XBK1"/>
<protein>
    <submittedName>
        <fullName evidence="1">Uncharacterized protein</fullName>
    </submittedName>
</protein>
<accession>A0A644XBK1</accession>
<name>A0A644XBK1_9ZZZZ</name>
<reference evidence="1" key="1">
    <citation type="submission" date="2019-08" db="EMBL/GenBank/DDBJ databases">
        <authorList>
            <person name="Kucharzyk K."/>
            <person name="Murdoch R.W."/>
            <person name="Higgins S."/>
            <person name="Loffler F."/>
        </authorList>
    </citation>
    <scope>NUCLEOTIDE SEQUENCE</scope>
</reference>
<evidence type="ECO:0000313" key="1">
    <source>
        <dbReference type="EMBL" id="MPM13582.1"/>
    </source>
</evidence>
<sequence length="40" mass="5069">MRDYNEYFYKVDRCYNLPFFNTELTKVVFLSEFYEQKIVD</sequence>